<dbReference type="STRING" id="1149755.A0A2J6RAY0"/>
<dbReference type="PANTHER" id="PTHR11785:SF532">
    <property type="entry name" value="TRANSPORTER, PUTATIVE (EUROFUNG)-RELATED"/>
    <property type="match status" value="1"/>
</dbReference>
<dbReference type="GO" id="GO:0015179">
    <property type="term" value="F:L-amino acid transmembrane transporter activity"/>
    <property type="evidence" value="ECO:0007669"/>
    <property type="project" value="TreeGrafter"/>
</dbReference>
<dbReference type="PIRSF" id="PIRSF006060">
    <property type="entry name" value="AA_transporter"/>
    <property type="match status" value="1"/>
</dbReference>
<keyword evidence="3 6" id="KW-1133">Transmembrane helix</keyword>
<keyword evidence="2 6" id="KW-0812">Transmembrane</keyword>
<keyword evidence="8" id="KW-1185">Reference proteome</keyword>
<feature type="transmembrane region" description="Helical" evidence="6">
    <location>
        <begin position="175"/>
        <end position="195"/>
    </location>
</feature>
<evidence type="ECO:0000256" key="6">
    <source>
        <dbReference type="SAM" id="Phobius"/>
    </source>
</evidence>
<name>A0A2J6RAY0_HYAVF</name>
<feature type="compositionally biased region" description="Low complexity" evidence="5">
    <location>
        <begin position="1"/>
        <end position="35"/>
    </location>
</feature>
<evidence type="ECO:0000256" key="1">
    <source>
        <dbReference type="ARBA" id="ARBA00004141"/>
    </source>
</evidence>
<evidence type="ECO:0000313" key="8">
    <source>
        <dbReference type="Proteomes" id="UP000235786"/>
    </source>
</evidence>
<feature type="transmembrane region" description="Helical" evidence="6">
    <location>
        <begin position="449"/>
        <end position="470"/>
    </location>
</feature>
<dbReference type="Proteomes" id="UP000235786">
    <property type="component" value="Unassembled WGS sequence"/>
</dbReference>
<feature type="transmembrane region" description="Helical" evidence="6">
    <location>
        <begin position="201"/>
        <end position="221"/>
    </location>
</feature>
<feature type="transmembrane region" description="Helical" evidence="6">
    <location>
        <begin position="53"/>
        <end position="73"/>
    </location>
</feature>
<dbReference type="InterPro" id="IPR050598">
    <property type="entry name" value="AminoAcid_Transporter"/>
</dbReference>
<organism evidence="7 8">
    <name type="scientific">Hyaloscypha variabilis (strain UAMH 11265 / GT02V1 / F)</name>
    <name type="common">Meliniomyces variabilis</name>
    <dbReference type="NCBI Taxonomy" id="1149755"/>
    <lineage>
        <taxon>Eukaryota</taxon>
        <taxon>Fungi</taxon>
        <taxon>Dikarya</taxon>
        <taxon>Ascomycota</taxon>
        <taxon>Pezizomycotina</taxon>
        <taxon>Leotiomycetes</taxon>
        <taxon>Helotiales</taxon>
        <taxon>Hyaloscyphaceae</taxon>
        <taxon>Hyaloscypha</taxon>
        <taxon>Hyaloscypha variabilis</taxon>
    </lineage>
</organism>
<feature type="transmembrane region" description="Helical" evidence="6">
    <location>
        <begin position="482"/>
        <end position="505"/>
    </location>
</feature>
<dbReference type="AlphaFoldDB" id="A0A2J6RAY0"/>
<evidence type="ECO:0000256" key="2">
    <source>
        <dbReference type="ARBA" id="ARBA00022692"/>
    </source>
</evidence>
<feature type="transmembrane region" description="Helical" evidence="6">
    <location>
        <begin position="338"/>
        <end position="362"/>
    </location>
</feature>
<evidence type="ECO:0000256" key="3">
    <source>
        <dbReference type="ARBA" id="ARBA00022989"/>
    </source>
</evidence>
<dbReference type="Gene3D" id="1.20.1740.10">
    <property type="entry name" value="Amino acid/polyamine transporter I"/>
    <property type="match status" value="1"/>
</dbReference>
<dbReference type="InterPro" id="IPR002293">
    <property type="entry name" value="AA/rel_permease1"/>
</dbReference>
<feature type="transmembrane region" description="Helical" evidence="6">
    <location>
        <begin position="132"/>
        <end position="163"/>
    </location>
</feature>
<gene>
    <name evidence="7" type="ORF">L207DRAFT_547013</name>
</gene>
<feature type="transmembrane region" description="Helical" evidence="6">
    <location>
        <begin position="420"/>
        <end position="437"/>
    </location>
</feature>
<evidence type="ECO:0000256" key="5">
    <source>
        <dbReference type="SAM" id="MobiDB-lite"/>
    </source>
</evidence>
<feature type="transmembrane region" description="Helical" evidence="6">
    <location>
        <begin position="383"/>
        <end position="404"/>
    </location>
</feature>
<evidence type="ECO:0000256" key="4">
    <source>
        <dbReference type="ARBA" id="ARBA00023136"/>
    </source>
</evidence>
<dbReference type="GO" id="GO:0016020">
    <property type="term" value="C:membrane"/>
    <property type="evidence" value="ECO:0007669"/>
    <property type="project" value="UniProtKB-SubCell"/>
</dbReference>
<evidence type="ECO:0000313" key="7">
    <source>
        <dbReference type="EMBL" id="PMD35676.1"/>
    </source>
</evidence>
<feature type="transmembrane region" description="Helical" evidence="6">
    <location>
        <begin position="287"/>
        <end position="309"/>
    </location>
</feature>
<comment type="subcellular location">
    <subcellularLocation>
        <location evidence="1">Membrane</location>
        <topology evidence="1">Multi-pass membrane protein</topology>
    </subcellularLocation>
</comment>
<feature type="region of interest" description="Disordered" evidence="5">
    <location>
        <begin position="1"/>
        <end position="37"/>
    </location>
</feature>
<keyword evidence="4 6" id="KW-0472">Membrane</keyword>
<protein>
    <submittedName>
        <fullName evidence="7">Amino acid transporter</fullName>
    </submittedName>
</protein>
<dbReference type="OrthoDB" id="5982228at2759"/>
<sequence length="538" mass="58708">MAPIYSPDASAAEPLLSSSTSSSSSLEAPESSKPSRAIEDTVLPETAVLGRNISWTSAYILVISRVIGSGIFATPGSIVKTTGSVGLALLLWIAGALLASLSMMITLEYGCMLPRSGGDKVYLEFTYQHPRFFASTLVAVQAVLLGFTASNCIVFGEYVLYAFGYEVTEFSQKSLALGLLTAITVVHGCFLQTGIRIQNFLGWIKVGLILFMSLTGIYVVLFRVNTGSEVNTLSSQISWNDLWKDSNWGWGTLSTAIFKVSYSYAGLGNVNNVLNEVKDPVRTLKTVTLASLVTACLLYLLVNFAYFVVVPLDQVKEGGELIAALFFEHVFGKEFGRIVLPLAIAISAAGNVMVVTFTLARVNQEIARQGFLPYSRLLSSSKPFGAPMGGLIVHYIPSFLVIAIPPRGDVYNFILDVEGYPGQFTALATAIGLLWLRRKRSDLRRPFKAWLPAVWLRIAICLALIAAPFFPPKDGRADVGFFYATYALVGIGILLFGVLYWYLAFVALPKWYGYRVEEEVEVLSDGTIITTLVNVKNE</sequence>
<feature type="transmembrane region" description="Helical" evidence="6">
    <location>
        <begin position="85"/>
        <end position="107"/>
    </location>
</feature>
<reference evidence="7 8" key="1">
    <citation type="submission" date="2016-04" db="EMBL/GenBank/DDBJ databases">
        <title>A degradative enzymes factory behind the ericoid mycorrhizal symbiosis.</title>
        <authorList>
            <consortium name="DOE Joint Genome Institute"/>
            <person name="Martino E."/>
            <person name="Morin E."/>
            <person name="Grelet G."/>
            <person name="Kuo A."/>
            <person name="Kohler A."/>
            <person name="Daghino S."/>
            <person name="Barry K."/>
            <person name="Choi C."/>
            <person name="Cichocki N."/>
            <person name="Clum A."/>
            <person name="Copeland A."/>
            <person name="Hainaut M."/>
            <person name="Haridas S."/>
            <person name="Labutti K."/>
            <person name="Lindquist E."/>
            <person name="Lipzen A."/>
            <person name="Khouja H.-R."/>
            <person name="Murat C."/>
            <person name="Ohm R."/>
            <person name="Olson A."/>
            <person name="Spatafora J."/>
            <person name="Veneault-Fourrey C."/>
            <person name="Henrissat B."/>
            <person name="Grigoriev I."/>
            <person name="Martin F."/>
            <person name="Perotto S."/>
        </authorList>
    </citation>
    <scope>NUCLEOTIDE SEQUENCE [LARGE SCALE GENOMIC DNA]</scope>
    <source>
        <strain evidence="7 8">F</strain>
    </source>
</reference>
<dbReference type="Pfam" id="PF13520">
    <property type="entry name" value="AA_permease_2"/>
    <property type="match status" value="1"/>
</dbReference>
<accession>A0A2J6RAY0</accession>
<dbReference type="EMBL" id="KZ613952">
    <property type="protein sequence ID" value="PMD35676.1"/>
    <property type="molecule type" value="Genomic_DNA"/>
</dbReference>
<proteinExistence type="predicted"/>
<dbReference type="FunFam" id="1.20.1740.10:FF:000025">
    <property type="entry name" value="High-affinity methionine permease"/>
    <property type="match status" value="1"/>
</dbReference>
<dbReference type="PANTHER" id="PTHR11785">
    <property type="entry name" value="AMINO ACID TRANSPORTER"/>
    <property type="match status" value="1"/>
</dbReference>